<gene>
    <name evidence="2" type="ORF">GCM10023165_30370</name>
</gene>
<feature type="transmembrane region" description="Helical" evidence="1">
    <location>
        <begin position="190"/>
        <end position="212"/>
    </location>
</feature>
<dbReference type="Proteomes" id="UP001500975">
    <property type="component" value="Unassembled WGS sequence"/>
</dbReference>
<keyword evidence="3" id="KW-1185">Reference proteome</keyword>
<accession>A0ABP8HWA6</accession>
<evidence type="ECO:0000313" key="2">
    <source>
        <dbReference type="EMBL" id="GAA4345924.1"/>
    </source>
</evidence>
<evidence type="ECO:0000256" key="1">
    <source>
        <dbReference type="SAM" id="Phobius"/>
    </source>
</evidence>
<evidence type="ECO:0000313" key="3">
    <source>
        <dbReference type="Proteomes" id="UP001500975"/>
    </source>
</evidence>
<sequence length="215" mass="23263">MRIPFTWMIGWQRLLLGAVVGVTVGLLPWPLDGATRGLLGWCCGAAVYLLLAWWLAECSDADGTRARAQSLDQPSALILATMVAVVVASVAAITVLLGRSGSLTGAQRAGHIALGLLALAGAWLMIHTIYGFHYAHRFYQADGARHPGLDFPGRQAPDYFDFLYYAFVIGMCSQVSDVQVRSREMRRITLVHSVLSFAFNMLVLALSVNLVAGAI</sequence>
<dbReference type="Pfam" id="PF07077">
    <property type="entry name" value="DUF1345"/>
    <property type="match status" value="1"/>
</dbReference>
<reference evidence="3" key="1">
    <citation type="journal article" date="2019" name="Int. J. Syst. Evol. Microbiol.">
        <title>The Global Catalogue of Microorganisms (GCM) 10K type strain sequencing project: providing services to taxonomists for standard genome sequencing and annotation.</title>
        <authorList>
            <consortium name="The Broad Institute Genomics Platform"/>
            <consortium name="The Broad Institute Genome Sequencing Center for Infectious Disease"/>
            <person name="Wu L."/>
            <person name="Ma J."/>
        </authorList>
    </citation>
    <scope>NUCLEOTIDE SEQUENCE [LARGE SCALE GENOMIC DNA]</scope>
    <source>
        <strain evidence="3">JCM 17804</strain>
    </source>
</reference>
<feature type="transmembrane region" description="Helical" evidence="1">
    <location>
        <begin position="109"/>
        <end position="130"/>
    </location>
</feature>
<keyword evidence="1" id="KW-1133">Transmembrane helix</keyword>
<dbReference type="EMBL" id="BAABGJ010000029">
    <property type="protein sequence ID" value="GAA4345924.1"/>
    <property type="molecule type" value="Genomic_DNA"/>
</dbReference>
<name>A0ABP8HWA6_9BURK</name>
<proteinExistence type="predicted"/>
<feature type="transmembrane region" description="Helical" evidence="1">
    <location>
        <begin position="38"/>
        <end position="56"/>
    </location>
</feature>
<feature type="transmembrane region" description="Helical" evidence="1">
    <location>
        <begin position="76"/>
        <end position="97"/>
    </location>
</feature>
<organism evidence="2 3">
    <name type="scientific">Variovorax defluvii</name>
    <dbReference type="NCBI Taxonomy" id="913761"/>
    <lineage>
        <taxon>Bacteria</taxon>
        <taxon>Pseudomonadati</taxon>
        <taxon>Pseudomonadota</taxon>
        <taxon>Betaproteobacteria</taxon>
        <taxon>Burkholderiales</taxon>
        <taxon>Comamonadaceae</taxon>
        <taxon>Variovorax</taxon>
    </lineage>
</organism>
<keyword evidence="1" id="KW-0812">Transmembrane</keyword>
<comment type="caution">
    <text evidence="2">The sequence shown here is derived from an EMBL/GenBank/DDBJ whole genome shotgun (WGS) entry which is preliminary data.</text>
</comment>
<dbReference type="RefSeq" id="WP_345538893.1">
    <property type="nucleotide sequence ID" value="NZ_BAABGJ010000029.1"/>
</dbReference>
<keyword evidence="1" id="KW-0472">Membrane</keyword>
<protein>
    <submittedName>
        <fullName evidence="2">DUF1345 domain-containing protein</fullName>
    </submittedName>
</protein>
<dbReference type="InterPro" id="IPR009781">
    <property type="entry name" value="DUF1345"/>
</dbReference>
<feature type="transmembrane region" description="Helical" evidence="1">
    <location>
        <begin position="12"/>
        <end position="31"/>
    </location>
</feature>